<sequence length="70" mass="7381">MRTIEEISSAENCFSSSLWVTTIIGLSPGPGMTLNGQSLISLWTEESVSIPIAGPSPFPDIVTRSKNSAA</sequence>
<gene>
    <name evidence="1" type="ORF">SVIM_LOCUS496176</name>
</gene>
<proteinExistence type="predicted"/>
<accession>A0A6N2NFG7</accession>
<dbReference type="EMBL" id="CAADRP010002262">
    <property type="protein sequence ID" value="VFU64778.1"/>
    <property type="molecule type" value="Genomic_DNA"/>
</dbReference>
<protein>
    <submittedName>
        <fullName evidence="1">Uncharacterized protein</fullName>
    </submittedName>
</protein>
<reference evidence="1" key="1">
    <citation type="submission" date="2019-03" db="EMBL/GenBank/DDBJ databases">
        <authorList>
            <person name="Mank J."/>
            <person name="Almeida P."/>
        </authorList>
    </citation>
    <scope>NUCLEOTIDE SEQUENCE</scope>
    <source>
        <strain evidence="1">78183</strain>
    </source>
</reference>
<organism evidence="1">
    <name type="scientific">Salix viminalis</name>
    <name type="common">Common osier</name>
    <name type="synonym">Basket willow</name>
    <dbReference type="NCBI Taxonomy" id="40686"/>
    <lineage>
        <taxon>Eukaryota</taxon>
        <taxon>Viridiplantae</taxon>
        <taxon>Streptophyta</taxon>
        <taxon>Embryophyta</taxon>
        <taxon>Tracheophyta</taxon>
        <taxon>Spermatophyta</taxon>
        <taxon>Magnoliopsida</taxon>
        <taxon>eudicotyledons</taxon>
        <taxon>Gunneridae</taxon>
        <taxon>Pentapetalae</taxon>
        <taxon>rosids</taxon>
        <taxon>fabids</taxon>
        <taxon>Malpighiales</taxon>
        <taxon>Salicaceae</taxon>
        <taxon>Saliceae</taxon>
        <taxon>Salix</taxon>
    </lineage>
</organism>
<name>A0A6N2NFG7_SALVM</name>
<dbReference type="AlphaFoldDB" id="A0A6N2NFG7"/>
<evidence type="ECO:0000313" key="1">
    <source>
        <dbReference type="EMBL" id="VFU64778.1"/>
    </source>
</evidence>